<evidence type="ECO:0000313" key="3">
    <source>
        <dbReference type="Proteomes" id="UP000178109"/>
    </source>
</evidence>
<dbReference type="AlphaFoldDB" id="A0A1G2BRI2"/>
<feature type="transmembrane region" description="Helical" evidence="1">
    <location>
        <begin position="20"/>
        <end position="40"/>
    </location>
</feature>
<evidence type="ECO:0000313" key="2">
    <source>
        <dbReference type="EMBL" id="OGY91189.1"/>
    </source>
</evidence>
<keyword evidence="1" id="KW-0472">Membrane</keyword>
<dbReference type="EMBL" id="MHKO01000051">
    <property type="protein sequence ID" value="OGY91189.1"/>
    <property type="molecule type" value="Genomic_DNA"/>
</dbReference>
<accession>A0A1G2BRI2</accession>
<keyword evidence="1" id="KW-0812">Transmembrane</keyword>
<dbReference type="NCBIfam" id="TIGR02532">
    <property type="entry name" value="IV_pilin_GFxxxE"/>
    <property type="match status" value="1"/>
</dbReference>
<dbReference type="InterPro" id="IPR012902">
    <property type="entry name" value="N_methyl_site"/>
</dbReference>
<reference evidence="2 3" key="1">
    <citation type="journal article" date="2016" name="Nat. Commun.">
        <title>Thousands of microbial genomes shed light on interconnected biogeochemical processes in an aquifer system.</title>
        <authorList>
            <person name="Anantharaman K."/>
            <person name="Brown C.T."/>
            <person name="Hug L.A."/>
            <person name="Sharon I."/>
            <person name="Castelle C.J."/>
            <person name="Probst A.J."/>
            <person name="Thomas B.C."/>
            <person name="Singh A."/>
            <person name="Wilkins M.J."/>
            <person name="Karaoz U."/>
            <person name="Brodie E.L."/>
            <person name="Williams K.H."/>
            <person name="Hubbard S.S."/>
            <person name="Banfield J.F."/>
        </authorList>
    </citation>
    <scope>NUCLEOTIDE SEQUENCE [LARGE SCALE GENOMIC DNA]</scope>
</reference>
<dbReference type="Pfam" id="PF07963">
    <property type="entry name" value="N_methyl"/>
    <property type="match status" value="1"/>
</dbReference>
<keyword evidence="1" id="KW-1133">Transmembrane helix</keyword>
<evidence type="ECO:0008006" key="4">
    <source>
        <dbReference type="Google" id="ProtNLM"/>
    </source>
</evidence>
<organism evidence="2 3">
    <name type="scientific">Candidatus Komeilibacteria bacterium RIFCSPLOWO2_02_FULL_48_11</name>
    <dbReference type="NCBI Taxonomy" id="1798553"/>
    <lineage>
        <taxon>Bacteria</taxon>
        <taxon>Candidatus Komeiliibacteriota</taxon>
    </lineage>
</organism>
<proteinExistence type="predicted"/>
<sequence length="191" mass="20940">MRKIKFIIKNKKGFTLAEILVAMAVFTTSVTSIANIFMFANRTQRKTQAGLESQTDARFAMEVMAQQVRRGNIDYAYYGGAIAANPQTVLAVIDNNNNHIQFRRQAAAGQGIIQISQDNGVTWADITPPEISVSTLAFYISPATDPFALVPAANQQPLVTIALTTTNTTTEGASMQPMFIQTTVSSRQYLR</sequence>
<gene>
    <name evidence="2" type="ORF">A3H70_02485</name>
</gene>
<name>A0A1G2BRI2_9BACT</name>
<dbReference type="SUPFAM" id="SSF110296">
    <property type="entry name" value="Oligoxyloglucan reducing end-specific cellobiohydrolase"/>
    <property type="match status" value="1"/>
</dbReference>
<evidence type="ECO:0000256" key="1">
    <source>
        <dbReference type="SAM" id="Phobius"/>
    </source>
</evidence>
<protein>
    <recommendedName>
        <fullName evidence="4">Type II secretion system protein J</fullName>
    </recommendedName>
</protein>
<dbReference type="Proteomes" id="UP000178109">
    <property type="component" value="Unassembled WGS sequence"/>
</dbReference>
<dbReference type="STRING" id="1798553.A3H70_02485"/>
<comment type="caution">
    <text evidence="2">The sequence shown here is derived from an EMBL/GenBank/DDBJ whole genome shotgun (WGS) entry which is preliminary data.</text>
</comment>